<sequence length="207" mass="23455">MESSIKESMADLMEAFVVQALSSLQQQMELLAHTVDQLEVRGRRKMLLFHGVPETSKEDTALVVTRVLNDQLKIRDCSTSDIRRCHRMGRKATPNRPRPILVKFQNLILRDKIWYSKTQLKGSGVTVSEFLIKSRHDAFMAARDKFGISNCWTKDGSVYILRPNGSRLRVLTVSEVHKTDQCQDASAKVIEKKPASTKTKRGAAVKK</sequence>
<comment type="caution">
    <text evidence="1">The sequence shown here is derived from an EMBL/GenBank/DDBJ whole genome shotgun (WGS) entry which is preliminary data.</text>
</comment>
<dbReference type="Proteomes" id="UP001314205">
    <property type="component" value="Unassembled WGS sequence"/>
</dbReference>
<evidence type="ECO:0008006" key="3">
    <source>
        <dbReference type="Google" id="ProtNLM"/>
    </source>
</evidence>
<gene>
    <name evidence="1" type="ORF">PARMNEM_LOCUS15857</name>
</gene>
<evidence type="ECO:0000313" key="2">
    <source>
        <dbReference type="Proteomes" id="UP001314205"/>
    </source>
</evidence>
<evidence type="ECO:0000313" key="1">
    <source>
        <dbReference type="EMBL" id="CAK1596520.1"/>
    </source>
</evidence>
<dbReference type="AlphaFoldDB" id="A0AAV1LNR6"/>
<name>A0AAV1LNR6_9NEOP</name>
<reference evidence="1 2" key="1">
    <citation type="submission" date="2023-11" db="EMBL/GenBank/DDBJ databases">
        <authorList>
            <person name="Hedman E."/>
            <person name="Englund M."/>
            <person name="Stromberg M."/>
            <person name="Nyberg Akerstrom W."/>
            <person name="Nylinder S."/>
            <person name="Jareborg N."/>
            <person name="Kallberg Y."/>
            <person name="Kronander E."/>
        </authorList>
    </citation>
    <scope>NUCLEOTIDE SEQUENCE [LARGE SCALE GENOMIC DNA]</scope>
</reference>
<proteinExistence type="predicted"/>
<protein>
    <recommendedName>
        <fullName evidence="3">Transposase</fullName>
    </recommendedName>
</protein>
<accession>A0AAV1LNR6</accession>
<keyword evidence="2" id="KW-1185">Reference proteome</keyword>
<organism evidence="1 2">
    <name type="scientific">Parnassius mnemosyne</name>
    <name type="common">clouded apollo</name>
    <dbReference type="NCBI Taxonomy" id="213953"/>
    <lineage>
        <taxon>Eukaryota</taxon>
        <taxon>Metazoa</taxon>
        <taxon>Ecdysozoa</taxon>
        <taxon>Arthropoda</taxon>
        <taxon>Hexapoda</taxon>
        <taxon>Insecta</taxon>
        <taxon>Pterygota</taxon>
        <taxon>Neoptera</taxon>
        <taxon>Endopterygota</taxon>
        <taxon>Lepidoptera</taxon>
        <taxon>Glossata</taxon>
        <taxon>Ditrysia</taxon>
        <taxon>Papilionoidea</taxon>
        <taxon>Papilionidae</taxon>
        <taxon>Parnassiinae</taxon>
        <taxon>Parnassini</taxon>
        <taxon>Parnassius</taxon>
        <taxon>Driopa</taxon>
    </lineage>
</organism>
<dbReference type="EMBL" id="CAVLGL010000093">
    <property type="protein sequence ID" value="CAK1596520.1"/>
    <property type="molecule type" value="Genomic_DNA"/>
</dbReference>
<dbReference type="Gene3D" id="3.30.70.1820">
    <property type="entry name" value="L1 transposable element, RRM domain"/>
    <property type="match status" value="1"/>
</dbReference>